<evidence type="ECO:0000256" key="1">
    <source>
        <dbReference type="ARBA" id="ARBA00004496"/>
    </source>
</evidence>
<dbReference type="SUPFAM" id="SSF52540">
    <property type="entry name" value="P-loop containing nucleoside triphosphate hydrolases"/>
    <property type="match status" value="1"/>
</dbReference>
<dbReference type="InterPro" id="IPR018078">
    <property type="entry name" value="DNA-binding_RecF_CS"/>
</dbReference>
<evidence type="ECO:0000256" key="2">
    <source>
        <dbReference type="ARBA" id="ARBA00008016"/>
    </source>
</evidence>
<dbReference type="RefSeq" id="WP_011627758.1">
    <property type="nucleotide sequence ID" value="NC_008340.1"/>
</dbReference>
<dbReference type="eggNOG" id="COG1195">
    <property type="taxonomic scope" value="Bacteria"/>
</dbReference>
<dbReference type="InterPro" id="IPR042174">
    <property type="entry name" value="RecF_2"/>
</dbReference>
<keyword evidence="7 9" id="KW-0067">ATP-binding</keyword>
<dbReference type="InterPro" id="IPR003395">
    <property type="entry name" value="RecF/RecN/SMC_N"/>
</dbReference>
<name>Q0ACS5_ALKEH</name>
<protein>
    <recommendedName>
        <fullName evidence="3 9">DNA replication and repair protein RecF</fullName>
    </recommendedName>
</protein>
<keyword evidence="12" id="KW-1185">Reference proteome</keyword>
<evidence type="ECO:0000256" key="7">
    <source>
        <dbReference type="ARBA" id="ARBA00022840"/>
    </source>
</evidence>
<dbReference type="Gene3D" id="3.40.50.300">
    <property type="entry name" value="P-loop containing nucleotide triphosphate hydrolases"/>
    <property type="match status" value="1"/>
</dbReference>
<dbReference type="InterPro" id="IPR027417">
    <property type="entry name" value="P-loop_NTPase"/>
</dbReference>
<evidence type="ECO:0000256" key="4">
    <source>
        <dbReference type="ARBA" id="ARBA00022490"/>
    </source>
</evidence>
<proteinExistence type="inferred from homology"/>
<dbReference type="Proteomes" id="UP000001962">
    <property type="component" value="Chromosome"/>
</dbReference>
<dbReference type="GO" id="GO:0006302">
    <property type="term" value="P:double-strand break repair"/>
    <property type="evidence" value="ECO:0007669"/>
    <property type="project" value="TreeGrafter"/>
</dbReference>
<evidence type="ECO:0000256" key="8">
    <source>
        <dbReference type="ARBA" id="ARBA00023125"/>
    </source>
</evidence>
<dbReference type="GO" id="GO:0003697">
    <property type="term" value="F:single-stranded DNA binding"/>
    <property type="evidence" value="ECO:0007669"/>
    <property type="project" value="UniProtKB-UniRule"/>
</dbReference>
<evidence type="ECO:0000259" key="10">
    <source>
        <dbReference type="Pfam" id="PF02463"/>
    </source>
</evidence>
<dbReference type="PANTHER" id="PTHR32182">
    <property type="entry name" value="DNA REPLICATION AND REPAIR PROTEIN RECF"/>
    <property type="match status" value="1"/>
</dbReference>
<dbReference type="GO" id="GO:0005524">
    <property type="term" value="F:ATP binding"/>
    <property type="evidence" value="ECO:0007669"/>
    <property type="project" value="UniProtKB-UniRule"/>
</dbReference>
<dbReference type="GO" id="GO:0000731">
    <property type="term" value="P:DNA synthesis involved in DNA repair"/>
    <property type="evidence" value="ECO:0007669"/>
    <property type="project" value="TreeGrafter"/>
</dbReference>
<evidence type="ECO:0000256" key="5">
    <source>
        <dbReference type="ARBA" id="ARBA00022705"/>
    </source>
</evidence>
<comment type="function">
    <text evidence="9">The RecF protein is involved in DNA metabolism; it is required for DNA replication and normal SOS inducibility. RecF binds preferentially to single-stranded, linear DNA. It also seems to bind ATP.</text>
</comment>
<organism evidence="11 12">
    <name type="scientific">Alkalilimnicola ehrlichii (strain ATCC BAA-1101 / DSM 17681 / MLHE-1)</name>
    <dbReference type="NCBI Taxonomy" id="187272"/>
    <lineage>
        <taxon>Bacteria</taxon>
        <taxon>Pseudomonadati</taxon>
        <taxon>Pseudomonadota</taxon>
        <taxon>Gammaproteobacteria</taxon>
        <taxon>Chromatiales</taxon>
        <taxon>Ectothiorhodospiraceae</taxon>
        <taxon>Alkalilimnicola</taxon>
    </lineage>
</organism>
<comment type="subcellular location">
    <subcellularLocation>
        <location evidence="1 9">Cytoplasm</location>
    </subcellularLocation>
</comment>
<evidence type="ECO:0000256" key="3">
    <source>
        <dbReference type="ARBA" id="ARBA00020170"/>
    </source>
</evidence>
<dbReference type="NCBIfam" id="TIGR00611">
    <property type="entry name" value="recf"/>
    <property type="match status" value="1"/>
</dbReference>
<evidence type="ECO:0000313" key="11">
    <source>
        <dbReference type="EMBL" id="ABI55362.1"/>
    </source>
</evidence>
<dbReference type="PROSITE" id="PS00617">
    <property type="entry name" value="RECF_1"/>
    <property type="match status" value="1"/>
</dbReference>
<dbReference type="GO" id="GO:0005737">
    <property type="term" value="C:cytoplasm"/>
    <property type="evidence" value="ECO:0007669"/>
    <property type="project" value="UniProtKB-SubCell"/>
</dbReference>
<dbReference type="AlphaFoldDB" id="Q0ACS5"/>
<dbReference type="GO" id="GO:0009432">
    <property type="term" value="P:SOS response"/>
    <property type="evidence" value="ECO:0007669"/>
    <property type="project" value="UniProtKB-UniRule"/>
</dbReference>
<keyword evidence="5 9" id="KW-0235">DNA replication</keyword>
<feature type="domain" description="RecF/RecN/SMC N-terminal" evidence="10">
    <location>
        <begin position="3"/>
        <end position="343"/>
    </location>
</feature>
<dbReference type="Gene3D" id="1.20.1050.90">
    <property type="entry name" value="RecF/RecN/SMC, N-terminal domain"/>
    <property type="match status" value="1"/>
</dbReference>
<dbReference type="HAMAP" id="MF_00365">
    <property type="entry name" value="RecF"/>
    <property type="match status" value="1"/>
</dbReference>
<keyword evidence="9" id="KW-0742">SOS response</keyword>
<evidence type="ECO:0000313" key="12">
    <source>
        <dbReference type="Proteomes" id="UP000001962"/>
    </source>
</evidence>
<dbReference type="Pfam" id="PF02463">
    <property type="entry name" value="SMC_N"/>
    <property type="match status" value="1"/>
</dbReference>
<dbReference type="HOGENOM" id="CLU_040267_0_0_6"/>
<reference evidence="12" key="1">
    <citation type="submission" date="2006-08" db="EMBL/GenBank/DDBJ databases">
        <title>Complete sequence of Alkalilimnicola ehrilichei MLHE-1.</title>
        <authorList>
            <person name="Copeland A."/>
            <person name="Lucas S."/>
            <person name="Lapidus A."/>
            <person name="Barry K."/>
            <person name="Detter J.C."/>
            <person name="Glavina del Rio T."/>
            <person name="Hammon N."/>
            <person name="Israni S."/>
            <person name="Dalin E."/>
            <person name="Tice H."/>
            <person name="Pitluck S."/>
            <person name="Sims D."/>
            <person name="Brettin T."/>
            <person name="Bruce D."/>
            <person name="Han C."/>
            <person name="Tapia R."/>
            <person name="Gilna P."/>
            <person name="Schmutz J."/>
            <person name="Larimer F."/>
            <person name="Land M."/>
            <person name="Hauser L."/>
            <person name="Kyrpides N."/>
            <person name="Mikhailova N."/>
            <person name="Oremland R.S."/>
            <person name="Hoeft S.E."/>
            <person name="Switzer-Blum J."/>
            <person name="Kulp T."/>
            <person name="King G."/>
            <person name="Tabita R."/>
            <person name="Witte B."/>
            <person name="Santini J.M."/>
            <person name="Basu P."/>
            <person name="Hollibaugh J.T."/>
            <person name="Xie G."/>
            <person name="Stolz J.F."/>
            <person name="Richardson P."/>
        </authorList>
    </citation>
    <scope>NUCLEOTIDE SEQUENCE [LARGE SCALE GENOMIC DNA]</scope>
    <source>
        <strain evidence="12">ATCC BAA-1101 / DSM 17681 / MLHE-1</strain>
    </source>
</reference>
<dbReference type="InterPro" id="IPR001238">
    <property type="entry name" value="DNA-binding_RecF"/>
</dbReference>
<keyword evidence="8 9" id="KW-0238">DNA-binding</keyword>
<keyword evidence="9" id="KW-0227">DNA damage</keyword>
<accession>Q0ACS5</accession>
<keyword evidence="9" id="KW-0234">DNA repair</keyword>
<dbReference type="KEGG" id="aeh:Mlg_0003"/>
<dbReference type="PANTHER" id="PTHR32182:SF0">
    <property type="entry name" value="DNA REPLICATION AND REPAIR PROTEIN RECF"/>
    <property type="match status" value="1"/>
</dbReference>
<comment type="similarity">
    <text evidence="2 9">Belongs to the RecF family.</text>
</comment>
<keyword evidence="4 9" id="KW-0963">Cytoplasm</keyword>
<dbReference type="EMBL" id="CP000453">
    <property type="protein sequence ID" value="ABI55362.1"/>
    <property type="molecule type" value="Genomic_DNA"/>
</dbReference>
<keyword evidence="6 9" id="KW-0547">Nucleotide-binding</keyword>
<evidence type="ECO:0000256" key="9">
    <source>
        <dbReference type="HAMAP-Rule" id="MF_00365"/>
    </source>
</evidence>
<dbReference type="GO" id="GO:0006260">
    <property type="term" value="P:DNA replication"/>
    <property type="evidence" value="ECO:0007669"/>
    <property type="project" value="UniProtKB-UniRule"/>
</dbReference>
<evidence type="ECO:0000256" key="6">
    <source>
        <dbReference type="ARBA" id="ARBA00022741"/>
    </source>
</evidence>
<feature type="binding site" evidence="9">
    <location>
        <begin position="27"/>
        <end position="34"/>
    </location>
    <ligand>
        <name>ATP</name>
        <dbReference type="ChEBI" id="CHEBI:30616"/>
    </ligand>
</feature>
<sequence length="354" mass="39049">MSLAAEGVRNLQPFELTPGAGINVVVGANAAGKTSLLEAIYFVARTRSFRATRTAQMIGNGHEALWVRAQTQGHTIGVARDSQETQVRLDGRDGRSLSELARYLPVQVINSEHQRLLLDGPAVRRSFLNWAVFHVEPQFSTVWGRYVRALRQRNAALKAGESRLAWAYDEGLIETADTIDRNRRHLIDALEPRWSALVRRWLPDEPVALHYRPGWRSDEPLADRLEAQRELDRQRGFTNSGPHRADLSFRVAGVEAQHRLSRGQQKLLVLALLLAQAAVTHTLTGQSLTLLVDDLAAELDPARRAAVVEAIASSGNQAFLTAIEPGDIPLAPDAAQWFHVEQGRIHSGPPPAAG</sequence>
<gene>
    <name evidence="9" type="primary">recF</name>
    <name evidence="11" type="ordered locus">Mlg_0003</name>
</gene>